<dbReference type="PANTHER" id="PTHR21064">
    <property type="entry name" value="AMINOGLYCOSIDE PHOSPHOTRANSFERASE DOMAIN-CONTAINING PROTEIN-RELATED"/>
    <property type="match status" value="1"/>
</dbReference>
<keyword evidence="4" id="KW-0418">Kinase</keyword>
<feature type="domain" description="Aminoglycoside phosphotransferase" evidence="3">
    <location>
        <begin position="24"/>
        <end position="251"/>
    </location>
</feature>
<organism evidence="4 5">
    <name type="scientific">Stackebrandtia albiflava</name>
    <dbReference type="NCBI Taxonomy" id="406432"/>
    <lineage>
        <taxon>Bacteria</taxon>
        <taxon>Bacillati</taxon>
        <taxon>Actinomycetota</taxon>
        <taxon>Actinomycetes</taxon>
        <taxon>Glycomycetales</taxon>
        <taxon>Glycomycetaceae</taxon>
        <taxon>Stackebrandtia</taxon>
    </lineage>
</organism>
<dbReference type="RefSeq" id="WP_147144546.1">
    <property type="nucleotide sequence ID" value="NZ_BAABIJ010000002.1"/>
</dbReference>
<dbReference type="SUPFAM" id="SSF56112">
    <property type="entry name" value="Protein kinase-like (PK-like)"/>
    <property type="match status" value="1"/>
</dbReference>
<dbReference type="GO" id="GO:0019202">
    <property type="term" value="F:amino acid kinase activity"/>
    <property type="evidence" value="ECO:0007669"/>
    <property type="project" value="TreeGrafter"/>
</dbReference>
<dbReference type="EMBL" id="VLLL01000012">
    <property type="protein sequence ID" value="TWJ06466.1"/>
    <property type="molecule type" value="Genomic_DNA"/>
</dbReference>
<feature type="region of interest" description="Disordered" evidence="2">
    <location>
        <begin position="1"/>
        <end position="32"/>
    </location>
</feature>
<dbReference type="AlphaFoldDB" id="A0A562ULJ6"/>
<dbReference type="OrthoDB" id="4616840at2"/>
<evidence type="ECO:0000313" key="4">
    <source>
        <dbReference type="EMBL" id="TWJ06466.1"/>
    </source>
</evidence>
<name>A0A562ULJ6_9ACTN</name>
<evidence type="ECO:0000256" key="1">
    <source>
        <dbReference type="ARBA" id="ARBA00038240"/>
    </source>
</evidence>
<gene>
    <name evidence="4" type="ORF">LX16_5202</name>
</gene>
<sequence>MTMDLNPAELLSRYGRTPTTEPVELPGGQDNRNLRIGTDLGDVVVRQYLRSPLERIRAELELVDFLARRGYPTPAPLPLRAGRFLSEQEPPVAVFEFARGRAADGSDGAPAAQTGELLARLHTLTSGWLDARIPEYDRVAALRATIDGPFEVPGAEEWRAAVESFLAENSTGLAELAELPAGPLHHDMHGANLLVENGRITAVLDFDELNHGPLVIDLARALFYLAVAQPDRGLPAAPAEALVAGYRSARMLTGPEHAALPVAFGLVALVDAAEVLTGGGLASVSDCHSWQVFRANEGALAGL</sequence>
<evidence type="ECO:0000259" key="3">
    <source>
        <dbReference type="Pfam" id="PF01636"/>
    </source>
</evidence>
<dbReference type="Proteomes" id="UP000321617">
    <property type="component" value="Unassembled WGS sequence"/>
</dbReference>
<dbReference type="InterPro" id="IPR050249">
    <property type="entry name" value="Pseudomonas-type_ThrB"/>
</dbReference>
<dbReference type="InterPro" id="IPR011009">
    <property type="entry name" value="Kinase-like_dom_sf"/>
</dbReference>
<dbReference type="Gene3D" id="3.30.200.20">
    <property type="entry name" value="Phosphorylase Kinase, domain 1"/>
    <property type="match status" value="1"/>
</dbReference>
<dbReference type="InterPro" id="IPR002575">
    <property type="entry name" value="Aminoglycoside_PTrfase"/>
</dbReference>
<keyword evidence="4" id="KW-0808">Transferase</keyword>
<protein>
    <submittedName>
        <fullName evidence="4">Homoserine kinase</fullName>
    </submittedName>
</protein>
<proteinExistence type="inferred from homology"/>
<dbReference type="Gene3D" id="3.90.1200.10">
    <property type="match status" value="1"/>
</dbReference>
<comment type="similarity">
    <text evidence="1">Belongs to the pseudomonas-type ThrB family.</text>
</comment>
<accession>A0A562ULJ6</accession>
<dbReference type="Pfam" id="PF01636">
    <property type="entry name" value="APH"/>
    <property type="match status" value="1"/>
</dbReference>
<evidence type="ECO:0000256" key="2">
    <source>
        <dbReference type="SAM" id="MobiDB-lite"/>
    </source>
</evidence>
<comment type="caution">
    <text evidence="4">The sequence shown here is derived from an EMBL/GenBank/DDBJ whole genome shotgun (WGS) entry which is preliminary data.</text>
</comment>
<reference evidence="4 5" key="1">
    <citation type="journal article" date="2013" name="Stand. Genomic Sci.">
        <title>Genomic Encyclopedia of Type Strains, Phase I: The one thousand microbial genomes (KMG-I) project.</title>
        <authorList>
            <person name="Kyrpides N.C."/>
            <person name="Woyke T."/>
            <person name="Eisen J.A."/>
            <person name="Garrity G."/>
            <person name="Lilburn T.G."/>
            <person name="Beck B.J."/>
            <person name="Whitman W.B."/>
            <person name="Hugenholtz P."/>
            <person name="Klenk H.P."/>
        </authorList>
    </citation>
    <scope>NUCLEOTIDE SEQUENCE [LARGE SCALE GENOMIC DNA]</scope>
    <source>
        <strain evidence="4 5">DSM 45044</strain>
    </source>
</reference>
<dbReference type="PANTHER" id="PTHR21064:SF6">
    <property type="entry name" value="AMINOGLYCOSIDE PHOSPHOTRANSFERASE DOMAIN-CONTAINING PROTEIN"/>
    <property type="match status" value="1"/>
</dbReference>
<keyword evidence="5" id="KW-1185">Reference proteome</keyword>
<evidence type="ECO:0000313" key="5">
    <source>
        <dbReference type="Proteomes" id="UP000321617"/>
    </source>
</evidence>